<dbReference type="Proteomes" id="UP000464178">
    <property type="component" value="Chromosome"/>
</dbReference>
<reference evidence="1 2" key="1">
    <citation type="submission" date="2019-05" db="EMBL/GenBank/DDBJ databases">
        <authorList>
            <consortium name="Science for Life Laboratories"/>
        </authorList>
    </citation>
    <scope>NUCLEOTIDE SEQUENCE [LARGE SCALE GENOMIC DNA]</scope>
    <source>
        <strain evidence="1">Soil9</strain>
    </source>
</reference>
<dbReference type="AlphaFoldDB" id="A0A6P2DH78"/>
<dbReference type="EMBL" id="LR593886">
    <property type="protein sequence ID" value="VTS02166.1"/>
    <property type="molecule type" value="Genomic_DNA"/>
</dbReference>
<name>A0A6P2DH78_9BACT</name>
<organism evidence="1 2">
    <name type="scientific">Gemmata massiliana</name>
    <dbReference type="NCBI Taxonomy" id="1210884"/>
    <lineage>
        <taxon>Bacteria</taxon>
        <taxon>Pseudomonadati</taxon>
        <taxon>Planctomycetota</taxon>
        <taxon>Planctomycetia</taxon>
        <taxon>Gemmatales</taxon>
        <taxon>Gemmataceae</taxon>
        <taxon>Gemmata</taxon>
    </lineage>
</organism>
<dbReference type="KEGG" id="gms:SOIL9_76070"/>
<sequence>MRSTEWKTEKWSDSTTDLFLFPALNSALRVFTQAVPSSARMVAALFASATESKVA</sequence>
<proteinExistence type="predicted"/>
<accession>A0A6P2DH78</accession>
<evidence type="ECO:0000313" key="2">
    <source>
        <dbReference type="Proteomes" id="UP000464178"/>
    </source>
</evidence>
<protein>
    <submittedName>
        <fullName evidence="1">Uncharacterized protein</fullName>
    </submittedName>
</protein>
<keyword evidence="2" id="KW-1185">Reference proteome</keyword>
<gene>
    <name evidence="1" type="ORF">SOIL9_76070</name>
</gene>
<evidence type="ECO:0000313" key="1">
    <source>
        <dbReference type="EMBL" id="VTS02166.1"/>
    </source>
</evidence>